<dbReference type="GeneID" id="23863393"/>
<dbReference type="EMBL" id="FN554971">
    <property type="protein sequence ID" value="CBH13273.1"/>
    <property type="molecule type" value="Genomic_DNA"/>
</dbReference>
<sequence>MIALTHIIVNKCRESYRSYRIVRINLQCNFRWAQKCVYFVSFKLSHLVTVQWTKQAVSSHISIKHINIRQRRLRNLQPTRLRANTWSFALCKSHGDWTDILTDTRTQVGAQNKYA</sequence>
<dbReference type="Proteomes" id="UP000002316">
    <property type="component" value="Chromosome 8"/>
</dbReference>
<protein>
    <submittedName>
        <fullName evidence="1">Uncharacterized protein</fullName>
    </submittedName>
</protein>
<organism evidence="1 2">
    <name type="scientific">Trypanosoma brucei gambiense (strain MHOM/CI/86/DAL972)</name>
    <dbReference type="NCBI Taxonomy" id="679716"/>
    <lineage>
        <taxon>Eukaryota</taxon>
        <taxon>Discoba</taxon>
        <taxon>Euglenozoa</taxon>
        <taxon>Kinetoplastea</taxon>
        <taxon>Metakinetoplastina</taxon>
        <taxon>Trypanosomatida</taxon>
        <taxon>Trypanosomatidae</taxon>
        <taxon>Trypanosoma</taxon>
    </lineage>
</organism>
<evidence type="ECO:0000313" key="2">
    <source>
        <dbReference type="Proteomes" id="UP000002316"/>
    </source>
</evidence>
<gene>
    <name evidence="1" type="ORF">TbgDal_VIII2210</name>
</gene>
<proteinExistence type="predicted"/>
<accession>C9ZV35</accession>
<dbReference type="KEGG" id="tbg:TbgDal_VIII2210"/>
<dbReference type="RefSeq" id="XP_011775550.1">
    <property type="nucleotide sequence ID" value="XM_011777248.1"/>
</dbReference>
<dbReference type="AlphaFoldDB" id="C9ZV35"/>
<reference evidence="2" key="1">
    <citation type="journal article" date="2010" name="PLoS Negl. Trop. Dis.">
        <title>The genome sequence of Trypanosoma brucei gambiense, causative agent of chronic human african trypanosomiasis.</title>
        <authorList>
            <person name="Jackson A.P."/>
            <person name="Sanders M."/>
            <person name="Berry A."/>
            <person name="McQuillan J."/>
            <person name="Aslett M.A."/>
            <person name="Quail M.A."/>
            <person name="Chukualim B."/>
            <person name="Capewell P."/>
            <person name="MacLeod A."/>
            <person name="Melville S.E."/>
            <person name="Gibson W."/>
            <person name="Barry J.D."/>
            <person name="Berriman M."/>
            <person name="Hertz-Fowler C."/>
        </authorList>
    </citation>
    <scope>NUCLEOTIDE SEQUENCE [LARGE SCALE GENOMIC DNA]</scope>
    <source>
        <strain evidence="2">MHOM/CI/86/DAL972</strain>
    </source>
</reference>
<evidence type="ECO:0000313" key="1">
    <source>
        <dbReference type="EMBL" id="CBH13273.1"/>
    </source>
</evidence>
<name>C9ZV35_TRYB9</name>